<keyword evidence="2" id="KW-0812">Transmembrane</keyword>
<feature type="transmembrane region" description="Helical" evidence="2">
    <location>
        <begin position="711"/>
        <end position="734"/>
    </location>
</feature>
<comment type="caution">
    <text evidence="3">The sequence shown here is derived from an EMBL/GenBank/DDBJ whole genome shotgun (WGS) entry which is preliminary data.</text>
</comment>
<dbReference type="AlphaFoldDB" id="A0AAV2HKV0"/>
<feature type="compositionally biased region" description="Low complexity" evidence="1">
    <location>
        <begin position="178"/>
        <end position="195"/>
    </location>
</feature>
<feature type="compositionally biased region" description="Basic residues" evidence="1">
    <location>
        <begin position="150"/>
        <end position="160"/>
    </location>
</feature>
<gene>
    <name evidence="3" type="ORF">GSLYS_00008067001</name>
</gene>
<proteinExistence type="predicted"/>
<keyword evidence="4" id="KW-1185">Reference proteome</keyword>
<sequence>MELARATTEAIYGGHISGRRLRGVKVNPIYEENEAIRNGDGSDTQSECGVPVGEITIEMYESLPRHRPIRLSVSAPDMPVANKSDGRIPDAPMDPSADIQTGWWNGRAGHRQKASPGSKLSDQSSKKNKVKAGETLTGDLGEKRSASQKSRWHRKKLTRQKRCEPTGDDPDAIEVVDSSPSTSGYSSPSSSFYSTKTLTPTADDDGTTRSSGKKRQLSALKEQTSSAERTEENDFEIGDYSDEDLNVFNGGLNYNNNIEIRHDDPDEDTINNCRNGPLLSGNSRRNIINDLINMRDRQSNFGIRPDMDTLSPDTQRLHRASISSLDVMNNNEVSVPDRMLQHYARTDGSGNGVNRVNTHNDALVDGIRSDALMDTYRNDALVEGLALDPMSLQGEDYIVYDTFSLRALFSLSNSSSIDSGYKAMETMKGGVHCDCGGKPTLKCVCGRAALQKILQEQHEAKKRANNWSNSVADEVTFELSSCDESSHVGCWVKSDQDKPVRPSSIKRETHTTPQKLQDAALKTRKIEGKRVTFAKGTIFNESKRVKYVKECISRTALCMRPSELDDNDERGIDNLGYEHVTGFLTDDEKVLCKTALEHPGAKNRIDTQGSLLLAVSNLNAPAYMHAYLLGFNQEPEVPSLKCETENRAAPVSIEAIGGITTDDPAFDAIGEAAEEDFEYYRRRRKQKRGACDDNSLDGWKNKRSRCRKIKICVIIVTIVVVIIAGIALAIHFGAPNTGGYGTMVPSVSSGDDVGQFSRVLI</sequence>
<dbReference type="EMBL" id="CAXITT010000161">
    <property type="protein sequence ID" value="CAL1534107.1"/>
    <property type="molecule type" value="Genomic_DNA"/>
</dbReference>
<keyword evidence="2" id="KW-0472">Membrane</keyword>
<dbReference type="Proteomes" id="UP001497497">
    <property type="component" value="Unassembled WGS sequence"/>
</dbReference>
<name>A0AAV2HKV0_LYMST</name>
<feature type="region of interest" description="Disordered" evidence="1">
    <location>
        <begin position="74"/>
        <end position="238"/>
    </location>
</feature>
<accession>A0AAV2HKV0</accession>
<keyword evidence="2" id="KW-1133">Transmembrane helix</keyword>
<reference evidence="3 4" key="1">
    <citation type="submission" date="2024-04" db="EMBL/GenBank/DDBJ databases">
        <authorList>
            <consortium name="Genoscope - CEA"/>
            <person name="William W."/>
        </authorList>
    </citation>
    <scope>NUCLEOTIDE SEQUENCE [LARGE SCALE GENOMIC DNA]</scope>
</reference>
<organism evidence="3 4">
    <name type="scientific">Lymnaea stagnalis</name>
    <name type="common">Great pond snail</name>
    <name type="synonym">Helix stagnalis</name>
    <dbReference type="NCBI Taxonomy" id="6523"/>
    <lineage>
        <taxon>Eukaryota</taxon>
        <taxon>Metazoa</taxon>
        <taxon>Spiralia</taxon>
        <taxon>Lophotrochozoa</taxon>
        <taxon>Mollusca</taxon>
        <taxon>Gastropoda</taxon>
        <taxon>Heterobranchia</taxon>
        <taxon>Euthyneura</taxon>
        <taxon>Panpulmonata</taxon>
        <taxon>Hygrophila</taxon>
        <taxon>Lymnaeoidea</taxon>
        <taxon>Lymnaeidae</taxon>
        <taxon>Lymnaea</taxon>
    </lineage>
</organism>
<evidence type="ECO:0000313" key="4">
    <source>
        <dbReference type="Proteomes" id="UP001497497"/>
    </source>
</evidence>
<evidence type="ECO:0000256" key="2">
    <source>
        <dbReference type="SAM" id="Phobius"/>
    </source>
</evidence>
<evidence type="ECO:0000256" key="1">
    <source>
        <dbReference type="SAM" id="MobiDB-lite"/>
    </source>
</evidence>
<protein>
    <submittedName>
        <fullName evidence="3">Uncharacterized protein</fullName>
    </submittedName>
</protein>
<evidence type="ECO:0000313" key="3">
    <source>
        <dbReference type="EMBL" id="CAL1534107.1"/>
    </source>
</evidence>